<proteinExistence type="predicted"/>
<dbReference type="KEGG" id="apac:S7S_16655"/>
<dbReference type="Proteomes" id="UP000006764">
    <property type="component" value="Chromosome"/>
</dbReference>
<keyword evidence="2" id="KW-1185">Reference proteome</keyword>
<accession>A0A0B4XTA4</accession>
<dbReference type="EMBL" id="CP004387">
    <property type="protein sequence ID" value="AJD49743.1"/>
    <property type="molecule type" value="Genomic_DNA"/>
</dbReference>
<name>A0A0B4XTA4_9GAMM</name>
<dbReference type="HOGENOM" id="CLU_2550817_0_0_6"/>
<reference evidence="1 2" key="1">
    <citation type="journal article" date="2012" name="J. Bacteriol.">
        <title>Genome sequence of an alkane-degrading bacterium, Alcanivorax pacificus type strain W11-5, isolated from deep sea sediment.</title>
        <authorList>
            <person name="Lai Q."/>
            <person name="Shao Z."/>
        </authorList>
    </citation>
    <scope>NUCLEOTIDE SEQUENCE [LARGE SCALE GENOMIC DNA]</scope>
    <source>
        <strain evidence="1 2">W11-5</strain>
    </source>
</reference>
<organism evidence="1 2">
    <name type="scientific">Isoalcanivorax pacificus W11-5</name>
    <dbReference type="NCBI Taxonomy" id="391936"/>
    <lineage>
        <taxon>Bacteria</taxon>
        <taxon>Pseudomonadati</taxon>
        <taxon>Pseudomonadota</taxon>
        <taxon>Gammaproteobacteria</taxon>
        <taxon>Oceanospirillales</taxon>
        <taxon>Alcanivoracaceae</taxon>
        <taxon>Isoalcanivorax</taxon>
    </lineage>
</organism>
<evidence type="ECO:0000313" key="2">
    <source>
        <dbReference type="Proteomes" id="UP000006764"/>
    </source>
</evidence>
<sequence>MSLCICNVISSCFFISDSPMKIEGPFDISEEAEFYFVLQLPEPIADSVGLAKSARRLFLWGVGINIFLNVIDEVIKLLFTDA</sequence>
<protein>
    <submittedName>
        <fullName evidence="1">Uncharacterized protein</fullName>
    </submittedName>
</protein>
<evidence type="ECO:0000313" key="1">
    <source>
        <dbReference type="EMBL" id="AJD49743.1"/>
    </source>
</evidence>
<dbReference type="AlphaFoldDB" id="A0A0B4XTA4"/>
<gene>
    <name evidence="1" type="ORF">S7S_16655</name>
</gene>